<keyword evidence="4 6" id="KW-1133">Transmembrane helix</keyword>
<proteinExistence type="predicted"/>
<comment type="subcellular location">
    <subcellularLocation>
        <location evidence="1">Cell membrane</location>
        <topology evidence="1">Multi-pass membrane protein</topology>
    </subcellularLocation>
</comment>
<evidence type="ECO:0000313" key="9">
    <source>
        <dbReference type="Proteomes" id="UP000632858"/>
    </source>
</evidence>
<dbReference type="InterPro" id="IPR050545">
    <property type="entry name" value="Mycobact_MmpL"/>
</dbReference>
<evidence type="ECO:0000256" key="2">
    <source>
        <dbReference type="ARBA" id="ARBA00022475"/>
    </source>
</evidence>
<evidence type="ECO:0000256" key="6">
    <source>
        <dbReference type="SAM" id="Phobius"/>
    </source>
</evidence>
<protein>
    <submittedName>
        <fullName evidence="8">RND transporter</fullName>
    </submittedName>
</protein>
<dbReference type="Gene3D" id="1.20.1640.10">
    <property type="entry name" value="Multidrug efflux transporter AcrB transmembrane domain"/>
    <property type="match status" value="2"/>
</dbReference>
<accession>A0A917CIJ3</accession>
<dbReference type="InterPro" id="IPR011992">
    <property type="entry name" value="EF-hand-dom_pair"/>
</dbReference>
<dbReference type="SUPFAM" id="SSF82866">
    <property type="entry name" value="Multidrug efflux transporter AcrB transmembrane domain"/>
    <property type="match status" value="2"/>
</dbReference>
<feature type="transmembrane region" description="Helical" evidence="6">
    <location>
        <begin position="227"/>
        <end position="248"/>
    </location>
</feature>
<keyword evidence="9" id="KW-1185">Reference proteome</keyword>
<evidence type="ECO:0000256" key="4">
    <source>
        <dbReference type="ARBA" id="ARBA00022989"/>
    </source>
</evidence>
<feature type="transmembrane region" description="Helical" evidence="6">
    <location>
        <begin position="374"/>
        <end position="399"/>
    </location>
</feature>
<feature type="domain" description="SSD" evidence="7">
    <location>
        <begin position="231"/>
        <end position="399"/>
    </location>
</feature>
<dbReference type="InterPro" id="IPR004869">
    <property type="entry name" value="MMPL_dom"/>
</dbReference>
<dbReference type="AlphaFoldDB" id="A0A917CIJ3"/>
<name>A0A917CIJ3_9GAMM</name>
<dbReference type="RefSeq" id="WP_188448284.1">
    <property type="nucleotide sequence ID" value="NZ_BMFO01000002.1"/>
</dbReference>
<gene>
    <name evidence="8" type="ORF">GCM10010960_09170</name>
</gene>
<dbReference type="InterPro" id="IPR018247">
    <property type="entry name" value="EF_Hand_1_Ca_BS"/>
</dbReference>
<sequence>MNRFERLAERLVFGNRALVLAVFVLVTAAMAYFASQLKVDAGFNKQVPLQHEYMRTFTDYQADFGGANRVLIAVMAKDGNMFSKEYMATLENVTNDVINLDATDDAKARSLFTPNVRYIEVVEDGLSGENVIPQDFTPNLEGFEATPEQFAKIKDNIVKAGITGRLVAKDYSGSMVWADLIPESEVNKLDYQAVAKQLEAIRTKYENENTTVHIIGFAKMVGDISDGAMSVIKFFLITIAFTWLLLYLYSSSMKLASLTVLSALVSVVWMLGALKLMGFGIDPMNMLTPFLIFAIAVSHGEQMINRFRGEIFFGGLEDGTVEQLRLKARHAVDPKTAAIRSFHALLIPGTVALLAGCIGFGAIMVIPIQMIRELAITATVGVALTIITDLVLLPILLSYTKLRKLDKKREFRLRQLTQFDKIWAALSKLSRPNAAATVLAIGAVVWAIAWWHGNKVMIGDAQQGVAELRPEARYNQDAELISSKFALGVDTMNVIVEAGPSACTTSYKAMETIDRYAWHMANVDGVEQVITLPMAAKQVNAGWNDGSPRWKVLPRDPDTLRQSTQSFETDSGLLNADCSAMPVTIFTKDHKSTTIDRIVAETKKFRDDNNAYEPGFAAKRDAAVAKAQENGENYVTDQVNFRMATGPLGVQAATNDTVREKEHLILWLLYGAVFAMCWISFKSWRAALCVALPLMMVTELGHSLMVQLDIGMKVNTLTVVALGVGIGVDYGIYIFARMREAMSHRIEFVAADKDRDFSVTPEELHALKHGHLEDGGAHPDAQTATAAHFDGLDRDADGRLTREEFNEGQEHLRTLSESYFIALKTTGIAIFYTALTLAVGVAMWIFSDLKFQADMGIMLTFMFVVNMLAAIVFLPALCRWLLRPKEKDDWVAQL</sequence>
<dbReference type="EMBL" id="BMFO01000002">
    <property type="protein sequence ID" value="GGF89476.1"/>
    <property type="molecule type" value="Genomic_DNA"/>
</dbReference>
<feature type="transmembrane region" description="Helical" evidence="6">
    <location>
        <begin position="434"/>
        <end position="453"/>
    </location>
</feature>
<dbReference type="Gene3D" id="1.10.238.10">
    <property type="entry name" value="EF-hand"/>
    <property type="match status" value="1"/>
</dbReference>
<organism evidence="8 9">
    <name type="scientific">Arenimonas maotaiensis</name>
    <dbReference type="NCBI Taxonomy" id="1446479"/>
    <lineage>
        <taxon>Bacteria</taxon>
        <taxon>Pseudomonadati</taxon>
        <taxon>Pseudomonadota</taxon>
        <taxon>Gammaproteobacteria</taxon>
        <taxon>Lysobacterales</taxon>
        <taxon>Lysobacteraceae</taxon>
        <taxon>Arenimonas</taxon>
    </lineage>
</organism>
<evidence type="ECO:0000256" key="5">
    <source>
        <dbReference type="ARBA" id="ARBA00023136"/>
    </source>
</evidence>
<evidence type="ECO:0000259" key="7">
    <source>
        <dbReference type="PROSITE" id="PS50156"/>
    </source>
</evidence>
<dbReference type="Proteomes" id="UP000632858">
    <property type="component" value="Unassembled WGS sequence"/>
</dbReference>
<feature type="transmembrane region" description="Helical" evidence="6">
    <location>
        <begin position="857"/>
        <end position="877"/>
    </location>
</feature>
<evidence type="ECO:0000256" key="3">
    <source>
        <dbReference type="ARBA" id="ARBA00022692"/>
    </source>
</evidence>
<feature type="transmembrane region" description="Helical" evidence="6">
    <location>
        <begin position="255"/>
        <end position="274"/>
    </location>
</feature>
<dbReference type="PANTHER" id="PTHR33406:SF10">
    <property type="entry name" value="SSD DOMAIN-CONTAINING PROTEIN"/>
    <property type="match status" value="1"/>
</dbReference>
<feature type="transmembrane region" description="Helical" evidence="6">
    <location>
        <begin position="821"/>
        <end position="845"/>
    </location>
</feature>
<dbReference type="PROSITE" id="PS00018">
    <property type="entry name" value="EF_HAND_1"/>
    <property type="match status" value="1"/>
</dbReference>
<evidence type="ECO:0000313" key="8">
    <source>
        <dbReference type="EMBL" id="GGF89476.1"/>
    </source>
</evidence>
<reference evidence="8" key="1">
    <citation type="journal article" date="2014" name="Int. J. Syst. Evol. Microbiol.">
        <title>Complete genome sequence of Corynebacterium casei LMG S-19264T (=DSM 44701T), isolated from a smear-ripened cheese.</title>
        <authorList>
            <consortium name="US DOE Joint Genome Institute (JGI-PGF)"/>
            <person name="Walter F."/>
            <person name="Albersmeier A."/>
            <person name="Kalinowski J."/>
            <person name="Ruckert C."/>
        </authorList>
    </citation>
    <scope>NUCLEOTIDE SEQUENCE</scope>
    <source>
        <strain evidence="8">CGMCC 1.12726</strain>
    </source>
</reference>
<dbReference type="Pfam" id="PF03176">
    <property type="entry name" value="MMPL"/>
    <property type="match status" value="2"/>
</dbReference>
<evidence type="ECO:0000256" key="1">
    <source>
        <dbReference type="ARBA" id="ARBA00004651"/>
    </source>
</evidence>
<dbReference type="SUPFAM" id="SSF47473">
    <property type="entry name" value="EF-hand"/>
    <property type="match status" value="1"/>
</dbReference>
<feature type="transmembrane region" description="Helical" evidence="6">
    <location>
        <begin position="12"/>
        <end position="34"/>
    </location>
</feature>
<feature type="transmembrane region" description="Helical" evidence="6">
    <location>
        <begin position="714"/>
        <end position="736"/>
    </location>
</feature>
<dbReference type="PANTHER" id="PTHR33406">
    <property type="entry name" value="MEMBRANE PROTEIN MJ1562-RELATED"/>
    <property type="match status" value="1"/>
</dbReference>
<reference evidence="8" key="2">
    <citation type="submission" date="2020-09" db="EMBL/GenBank/DDBJ databases">
        <authorList>
            <person name="Sun Q."/>
            <person name="Zhou Y."/>
        </authorList>
    </citation>
    <scope>NUCLEOTIDE SEQUENCE</scope>
    <source>
        <strain evidence="8">CGMCC 1.12726</strain>
    </source>
</reference>
<feature type="transmembrane region" description="Helical" evidence="6">
    <location>
        <begin position="286"/>
        <end position="304"/>
    </location>
</feature>
<feature type="transmembrane region" description="Helical" evidence="6">
    <location>
        <begin position="688"/>
        <end position="708"/>
    </location>
</feature>
<keyword evidence="5 6" id="KW-0472">Membrane</keyword>
<feature type="transmembrane region" description="Helical" evidence="6">
    <location>
        <begin position="664"/>
        <end position="681"/>
    </location>
</feature>
<keyword evidence="2" id="KW-1003">Cell membrane</keyword>
<keyword evidence="3 6" id="KW-0812">Transmembrane</keyword>
<dbReference type="PROSITE" id="PS50156">
    <property type="entry name" value="SSD"/>
    <property type="match status" value="1"/>
</dbReference>
<comment type="caution">
    <text evidence="8">The sequence shown here is derived from an EMBL/GenBank/DDBJ whole genome shotgun (WGS) entry which is preliminary data.</text>
</comment>
<dbReference type="GO" id="GO:0005886">
    <property type="term" value="C:plasma membrane"/>
    <property type="evidence" value="ECO:0007669"/>
    <property type="project" value="UniProtKB-SubCell"/>
</dbReference>
<dbReference type="InterPro" id="IPR000731">
    <property type="entry name" value="SSD"/>
</dbReference>
<feature type="transmembrane region" description="Helical" evidence="6">
    <location>
        <begin position="345"/>
        <end position="368"/>
    </location>
</feature>